<dbReference type="Proteomes" id="UP000463857">
    <property type="component" value="Chromosome"/>
</dbReference>
<protein>
    <submittedName>
        <fullName evidence="7">MFS transporter</fullName>
    </submittedName>
</protein>
<evidence type="ECO:0000259" key="6">
    <source>
        <dbReference type="PROSITE" id="PS50850"/>
    </source>
</evidence>
<dbReference type="Gene3D" id="1.20.1250.20">
    <property type="entry name" value="MFS general substrate transporter like domains"/>
    <property type="match status" value="1"/>
</dbReference>
<proteinExistence type="predicted"/>
<name>A0A7L4YSX6_9ACTN</name>
<evidence type="ECO:0000313" key="7">
    <source>
        <dbReference type="EMBL" id="QHC02276.1"/>
    </source>
</evidence>
<dbReference type="SUPFAM" id="SSF103473">
    <property type="entry name" value="MFS general substrate transporter"/>
    <property type="match status" value="1"/>
</dbReference>
<dbReference type="InterPro" id="IPR051788">
    <property type="entry name" value="MFS_Transporter"/>
</dbReference>
<feature type="transmembrane region" description="Helical" evidence="5">
    <location>
        <begin position="219"/>
        <end position="238"/>
    </location>
</feature>
<dbReference type="PANTHER" id="PTHR23514">
    <property type="entry name" value="BYPASS OF STOP CODON PROTEIN 6"/>
    <property type="match status" value="1"/>
</dbReference>
<dbReference type="PANTHER" id="PTHR23514:SF13">
    <property type="entry name" value="INNER MEMBRANE PROTEIN YBJJ"/>
    <property type="match status" value="1"/>
</dbReference>
<feature type="transmembrane region" description="Helical" evidence="5">
    <location>
        <begin position="142"/>
        <end position="162"/>
    </location>
</feature>
<gene>
    <name evidence="7" type="ORF">EK0264_04740</name>
</gene>
<dbReference type="InterPro" id="IPR011701">
    <property type="entry name" value="MFS"/>
</dbReference>
<feature type="transmembrane region" description="Helical" evidence="5">
    <location>
        <begin position="305"/>
        <end position="326"/>
    </location>
</feature>
<feature type="transmembrane region" description="Helical" evidence="5">
    <location>
        <begin position="22"/>
        <end position="41"/>
    </location>
</feature>
<evidence type="ECO:0000256" key="4">
    <source>
        <dbReference type="ARBA" id="ARBA00023136"/>
    </source>
</evidence>
<feature type="domain" description="Major facilitator superfamily (MFS) profile" evidence="6">
    <location>
        <begin position="1"/>
        <end position="357"/>
    </location>
</feature>
<dbReference type="OrthoDB" id="151222at2"/>
<organism evidence="7 8">
    <name type="scientific">Epidermidibacterium keratini</name>
    <dbReference type="NCBI Taxonomy" id="1891644"/>
    <lineage>
        <taxon>Bacteria</taxon>
        <taxon>Bacillati</taxon>
        <taxon>Actinomycetota</taxon>
        <taxon>Actinomycetes</taxon>
        <taxon>Sporichthyales</taxon>
        <taxon>Sporichthyaceae</taxon>
        <taxon>Epidermidibacterium</taxon>
    </lineage>
</organism>
<evidence type="ECO:0000256" key="2">
    <source>
        <dbReference type="ARBA" id="ARBA00022692"/>
    </source>
</evidence>
<dbReference type="PROSITE" id="PS50850">
    <property type="entry name" value="MFS"/>
    <property type="match status" value="1"/>
</dbReference>
<dbReference type="CDD" id="cd17393">
    <property type="entry name" value="MFS_MosC_like"/>
    <property type="match status" value="1"/>
</dbReference>
<feature type="transmembrane region" description="Helical" evidence="5">
    <location>
        <begin position="332"/>
        <end position="355"/>
    </location>
</feature>
<feature type="transmembrane region" description="Helical" evidence="5">
    <location>
        <begin position="116"/>
        <end position="136"/>
    </location>
</feature>
<feature type="transmembrane region" description="Helical" evidence="5">
    <location>
        <begin position="48"/>
        <end position="70"/>
    </location>
</feature>
<dbReference type="InterPro" id="IPR020846">
    <property type="entry name" value="MFS_dom"/>
</dbReference>
<feature type="transmembrane region" description="Helical" evidence="5">
    <location>
        <begin position="273"/>
        <end position="293"/>
    </location>
</feature>
<evidence type="ECO:0000256" key="3">
    <source>
        <dbReference type="ARBA" id="ARBA00022989"/>
    </source>
</evidence>
<keyword evidence="4 5" id="KW-0472">Membrane</keyword>
<dbReference type="EMBL" id="CP047156">
    <property type="protein sequence ID" value="QHC02276.1"/>
    <property type="molecule type" value="Genomic_DNA"/>
</dbReference>
<accession>A0A7L4YSX6</accession>
<dbReference type="InParanoid" id="A0A7L4YSX6"/>
<keyword evidence="2 5" id="KW-0812">Transmembrane</keyword>
<dbReference type="Pfam" id="PF07690">
    <property type="entry name" value="MFS_1"/>
    <property type="match status" value="1"/>
</dbReference>
<dbReference type="InterPro" id="IPR036259">
    <property type="entry name" value="MFS_trans_sf"/>
</dbReference>
<keyword evidence="3 5" id="KW-1133">Transmembrane helix</keyword>
<keyword evidence="8" id="KW-1185">Reference proteome</keyword>
<dbReference type="KEGG" id="eke:EK0264_04740"/>
<evidence type="ECO:0000313" key="8">
    <source>
        <dbReference type="Proteomes" id="UP000463857"/>
    </source>
</evidence>
<evidence type="ECO:0000256" key="1">
    <source>
        <dbReference type="ARBA" id="ARBA00004651"/>
    </source>
</evidence>
<dbReference type="GO" id="GO:0005886">
    <property type="term" value="C:plasma membrane"/>
    <property type="evidence" value="ECO:0007669"/>
    <property type="project" value="UniProtKB-SubCell"/>
</dbReference>
<sequence>MVGTWAASLAGLRQRVATNDQGVAIALIACGLAAIVTMQIGGRYADRYGAMLPCQVGGAVMVVASGVLGWAPSYPVLLGAAIVLGAGNGALDVAMNSLGVQAETERSRPVMSRLHACFSIGSLGGAGLVLLTSPLAGDPWPALALAAVVGTVVLVLIARWHVSSPPRRVSEEAGSGRRGLPPIAWALGLMALCFGLSEGTAMDWSAIHVTDVTGVSPGVGAAGLAAVSASMVAIRLAGDAIVARVGRARVVQVGALAAAGGYAGIVFVQPLWLVLLCWLVVGFGVGLVAPQIYAVAGHLGGGRVLAVVTGFGYTAFLAGPALIGFASHEFGIQRAMVIPLVTALALSALAFTRLLHR</sequence>
<comment type="subcellular location">
    <subcellularLocation>
        <location evidence="1">Cell membrane</location>
        <topology evidence="1">Multi-pass membrane protein</topology>
    </subcellularLocation>
</comment>
<reference evidence="7 8" key="1">
    <citation type="journal article" date="2018" name="Int. J. Syst. Evol. Microbiol.">
        <title>Epidermidibacterium keratini gen. nov., sp. nov., a member of the family Sporichthyaceae, isolated from keratin epidermis.</title>
        <authorList>
            <person name="Lee D.G."/>
            <person name="Trujillo M.E."/>
            <person name="Kang S."/>
            <person name="Nam J.J."/>
            <person name="Kim Y.J."/>
        </authorList>
    </citation>
    <scope>NUCLEOTIDE SEQUENCE [LARGE SCALE GENOMIC DNA]</scope>
    <source>
        <strain evidence="7 8">EPI-7</strain>
    </source>
</reference>
<feature type="transmembrane region" description="Helical" evidence="5">
    <location>
        <begin position="250"/>
        <end position="267"/>
    </location>
</feature>
<evidence type="ECO:0000256" key="5">
    <source>
        <dbReference type="SAM" id="Phobius"/>
    </source>
</evidence>
<feature type="transmembrane region" description="Helical" evidence="5">
    <location>
        <begin position="183"/>
        <end position="207"/>
    </location>
</feature>
<dbReference type="AlphaFoldDB" id="A0A7L4YSX6"/>
<dbReference type="GO" id="GO:0022857">
    <property type="term" value="F:transmembrane transporter activity"/>
    <property type="evidence" value="ECO:0007669"/>
    <property type="project" value="InterPro"/>
</dbReference>